<dbReference type="EMBL" id="CACVKT020008727">
    <property type="protein sequence ID" value="CAC5417078.1"/>
    <property type="molecule type" value="Genomic_DNA"/>
</dbReference>
<accession>A0A6J8EA26</accession>
<dbReference type="Proteomes" id="UP000507470">
    <property type="component" value="Unassembled WGS sequence"/>
</dbReference>
<feature type="compositionally biased region" description="Basic and acidic residues" evidence="1">
    <location>
        <begin position="8"/>
        <end position="33"/>
    </location>
</feature>
<evidence type="ECO:0000313" key="3">
    <source>
        <dbReference type="Proteomes" id="UP000507470"/>
    </source>
</evidence>
<dbReference type="OrthoDB" id="10471150at2759"/>
<protein>
    <submittedName>
        <fullName evidence="2">Uncharacterized protein</fullName>
    </submittedName>
</protein>
<gene>
    <name evidence="2" type="ORF">MCOR_49633</name>
</gene>
<proteinExistence type="predicted"/>
<organism evidence="2 3">
    <name type="scientific">Mytilus coruscus</name>
    <name type="common">Sea mussel</name>
    <dbReference type="NCBI Taxonomy" id="42192"/>
    <lineage>
        <taxon>Eukaryota</taxon>
        <taxon>Metazoa</taxon>
        <taxon>Spiralia</taxon>
        <taxon>Lophotrochozoa</taxon>
        <taxon>Mollusca</taxon>
        <taxon>Bivalvia</taxon>
        <taxon>Autobranchia</taxon>
        <taxon>Pteriomorphia</taxon>
        <taxon>Mytilida</taxon>
        <taxon>Mytiloidea</taxon>
        <taxon>Mytilidae</taxon>
        <taxon>Mytilinae</taxon>
        <taxon>Mytilus</taxon>
    </lineage>
</organism>
<sequence length="219" mass="23996">MSSASDEGSSKRNNDWKFGREQAEKKKDKDAGHRGAGSRRPETLTVQVGGRGPLENSPKAPETSRGRKKGKAPERWSEALLARTSPRSEWTDTQSDLEGDRSPPRRVVMKSVCIPKGPEGTARQAESSPLSSVGTSIPRPALSRRGEDKPSSQVEFQSPKDEEDGFILCPVDGCNVRGINIEPHIRGEHLVEIFQEPSGGLRSNLLVKARFEALQTQSK</sequence>
<evidence type="ECO:0000313" key="2">
    <source>
        <dbReference type="EMBL" id="CAC5417078.1"/>
    </source>
</evidence>
<feature type="compositionally biased region" description="Polar residues" evidence="1">
    <location>
        <begin position="85"/>
        <end position="96"/>
    </location>
</feature>
<feature type="region of interest" description="Disordered" evidence="1">
    <location>
        <begin position="1"/>
        <end position="164"/>
    </location>
</feature>
<name>A0A6J8EA26_MYTCO</name>
<evidence type="ECO:0000256" key="1">
    <source>
        <dbReference type="SAM" id="MobiDB-lite"/>
    </source>
</evidence>
<reference evidence="2 3" key="1">
    <citation type="submission" date="2020-06" db="EMBL/GenBank/DDBJ databases">
        <authorList>
            <person name="Li R."/>
            <person name="Bekaert M."/>
        </authorList>
    </citation>
    <scope>NUCLEOTIDE SEQUENCE [LARGE SCALE GENOMIC DNA]</scope>
    <source>
        <strain evidence="3">wild</strain>
    </source>
</reference>
<feature type="compositionally biased region" description="Polar residues" evidence="1">
    <location>
        <begin position="124"/>
        <end position="135"/>
    </location>
</feature>
<keyword evidence="3" id="KW-1185">Reference proteome</keyword>
<dbReference type="AlphaFoldDB" id="A0A6J8EA26"/>